<comment type="caution">
    <text evidence="2">The sequence shown here is derived from an EMBL/GenBank/DDBJ whole genome shotgun (WGS) entry which is preliminary data.</text>
</comment>
<feature type="non-terminal residue" evidence="2">
    <location>
        <position position="100"/>
    </location>
</feature>
<evidence type="ECO:0000256" key="1">
    <source>
        <dbReference type="SAM" id="MobiDB-lite"/>
    </source>
</evidence>
<dbReference type="EMBL" id="PFAQ01000019">
    <property type="protein sequence ID" value="PIT95079.1"/>
    <property type="molecule type" value="Genomic_DNA"/>
</dbReference>
<name>A0A2M6WQL4_9BACT</name>
<evidence type="ECO:0000313" key="3">
    <source>
        <dbReference type="Proteomes" id="UP000228900"/>
    </source>
</evidence>
<feature type="compositionally biased region" description="Polar residues" evidence="1">
    <location>
        <begin position="34"/>
        <end position="47"/>
    </location>
</feature>
<gene>
    <name evidence="2" type="ORF">COT98_01260</name>
</gene>
<feature type="region of interest" description="Disordered" evidence="1">
    <location>
        <begin position="30"/>
        <end position="65"/>
    </location>
</feature>
<reference evidence="3" key="1">
    <citation type="submission" date="2017-09" db="EMBL/GenBank/DDBJ databases">
        <title>Depth-based differentiation of microbial function through sediment-hosted aquifers and enrichment of novel symbionts in the deep terrestrial subsurface.</title>
        <authorList>
            <person name="Probst A.J."/>
            <person name="Ladd B."/>
            <person name="Jarett J.K."/>
            <person name="Geller-Mcgrath D.E."/>
            <person name="Sieber C.M.K."/>
            <person name="Emerson J.B."/>
            <person name="Anantharaman K."/>
            <person name="Thomas B.C."/>
            <person name="Malmstrom R."/>
            <person name="Stieglmeier M."/>
            <person name="Klingl A."/>
            <person name="Woyke T."/>
            <person name="Ryan C.M."/>
            <person name="Banfield J.F."/>
        </authorList>
    </citation>
    <scope>NUCLEOTIDE SEQUENCE [LARGE SCALE GENOMIC DNA]</scope>
</reference>
<protein>
    <submittedName>
        <fullName evidence="2">Uncharacterized protein</fullName>
    </submittedName>
</protein>
<organism evidence="2 3">
    <name type="scientific">Candidatus Falkowbacteria bacterium CG10_big_fil_rev_8_21_14_0_10_39_9</name>
    <dbReference type="NCBI Taxonomy" id="1974566"/>
    <lineage>
        <taxon>Bacteria</taxon>
        <taxon>Candidatus Falkowiibacteriota</taxon>
    </lineage>
</organism>
<feature type="compositionally biased region" description="Gly residues" evidence="1">
    <location>
        <begin position="51"/>
        <end position="63"/>
    </location>
</feature>
<dbReference type="AlphaFoldDB" id="A0A2M6WQL4"/>
<proteinExistence type="predicted"/>
<evidence type="ECO:0000313" key="2">
    <source>
        <dbReference type="EMBL" id="PIT95079.1"/>
    </source>
</evidence>
<dbReference type="Proteomes" id="UP000228900">
    <property type="component" value="Unassembled WGS sequence"/>
</dbReference>
<accession>A0A2M6WQL4</accession>
<sequence>MKKNIIIGSIVVLVAAASFYGGMLYSAKGKTGPSDFSQNLSQGRNNMGSGARRGGAQSGGGLVNGSILSQDDKSLTVKLSDGGSKIIFLSSSTQIMKMAS</sequence>